<dbReference type="Pfam" id="PF01674">
    <property type="entry name" value="Lipase_2"/>
    <property type="match status" value="1"/>
</dbReference>
<dbReference type="AlphaFoldDB" id="A0ABD2I656"/>
<proteinExistence type="predicted"/>
<accession>A0ABD2I656</accession>
<name>A0ABD2I656_9BILA</name>
<gene>
    <name evidence="1" type="ORF">niasHT_033668</name>
</gene>
<dbReference type="InterPro" id="IPR002918">
    <property type="entry name" value="Lipase_EstA/Esterase_EstB"/>
</dbReference>
<keyword evidence="2" id="KW-1185">Reference proteome</keyword>
<evidence type="ECO:0000313" key="1">
    <source>
        <dbReference type="EMBL" id="KAL3074641.1"/>
    </source>
</evidence>
<evidence type="ECO:0008006" key="3">
    <source>
        <dbReference type="Google" id="ProtNLM"/>
    </source>
</evidence>
<protein>
    <recommendedName>
        <fullName evidence="3">Lipase</fullName>
    </recommendedName>
</protein>
<dbReference type="PANTHER" id="PTHR32015:SF9">
    <property type="entry name" value="LIPASE RELATED-RELATED"/>
    <property type="match status" value="1"/>
</dbReference>
<dbReference type="Proteomes" id="UP001620626">
    <property type="component" value="Unassembled WGS sequence"/>
</dbReference>
<dbReference type="InterPro" id="IPR029058">
    <property type="entry name" value="AB_hydrolase_fold"/>
</dbReference>
<dbReference type="SUPFAM" id="SSF53474">
    <property type="entry name" value="alpha/beta-Hydrolases"/>
    <property type="match status" value="1"/>
</dbReference>
<evidence type="ECO:0000313" key="2">
    <source>
        <dbReference type="Proteomes" id="UP001620626"/>
    </source>
</evidence>
<sequence length="361" mass="39770">MEGEIVGNVTENEDIVKKYLKIPETKVKGPFTKHFSKWIESNEYSMYDFASFALGSQASYGGKTGPEQRMAKVPIVFIHGNSDGALADGAEEWAQGWSANIEHFHRMGYTSAELYAITYGDRMLANALTRSVNCSILLRLRRFVEAVLIYTDAEQIHIVAHSMGVTLARKVIQGGSAHIGGDGGDEKSASPNKCHLGNPIRHRVHTLVGIAGANYGLCLCTANLAVLSSPACDKETGFWTHSDGCAAAMTYKHHQTERRLEEKKHCDDGKSMGTECQSNKEEEEQYATVLRELNAPDKGKDAHFVVSLWSSADAIIGPTNLVWGRPTSMIPHSDNSTIYTEHSHYSIKWMTVDDQLAFLGT</sequence>
<dbReference type="EMBL" id="JBICBT010001293">
    <property type="protein sequence ID" value="KAL3074641.1"/>
    <property type="molecule type" value="Genomic_DNA"/>
</dbReference>
<reference evidence="1 2" key="1">
    <citation type="submission" date="2024-10" db="EMBL/GenBank/DDBJ databases">
        <authorList>
            <person name="Kim D."/>
        </authorList>
    </citation>
    <scope>NUCLEOTIDE SEQUENCE [LARGE SCALE GENOMIC DNA]</scope>
    <source>
        <strain evidence="1">BH-2024</strain>
    </source>
</reference>
<organism evidence="1 2">
    <name type="scientific">Heterodera trifolii</name>
    <dbReference type="NCBI Taxonomy" id="157864"/>
    <lineage>
        <taxon>Eukaryota</taxon>
        <taxon>Metazoa</taxon>
        <taxon>Ecdysozoa</taxon>
        <taxon>Nematoda</taxon>
        <taxon>Chromadorea</taxon>
        <taxon>Rhabditida</taxon>
        <taxon>Tylenchina</taxon>
        <taxon>Tylenchomorpha</taxon>
        <taxon>Tylenchoidea</taxon>
        <taxon>Heteroderidae</taxon>
        <taxon>Heteroderinae</taxon>
        <taxon>Heterodera</taxon>
    </lineage>
</organism>
<comment type="caution">
    <text evidence="1">The sequence shown here is derived from an EMBL/GenBank/DDBJ whole genome shotgun (WGS) entry which is preliminary data.</text>
</comment>
<dbReference type="Gene3D" id="3.40.50.1820">
    <property type="entry name" value="alpha/beta hydrolase"/>
    <property type="match status" value="1"/>
</dbReference>
<dbReference type="PANTHER" id="PTHR32015">
    <property type="entry name" value="FASTING INDUCED LIPASE"/>
    <property type="match status" value="1"/>
</dbReference>